<protein>
    <submittedName>
        <fullName evidence="1">Uncharacterized protein</fullName>
    </submittedName>
</protein>
<dbReference type="EMBL" id="FTOO01000006">
    <property type="protein sequence ID" value="SIS89072.1"/>
    <property type="molecule type" value="Genomic_DNA"/>
</dbReference>
<gene>
    <name evidence="1" type="ORF">SAMN05421799_10678</name>
</gene>
<dbReference type="Proteomes" id="UP000186156">
    <property type="component" value="Unassembled WGS sequence"/>
</dbReference>
<organism evidence="1 2">
    <name type="scientific">Alicyclobacillus vulcanalis</name>
    <dbReference type="NCBI Taxonomy" id="252246"/>
    <lineage>
        <taxon>Bacteria</taxon>
        <taxon>Bacillati</taxon>
        <taxon>Bacillota</taxon>
        <taxon>Bacilli</taxon>
        <taxon>Bacillales</taxon>
        <taxon>Alicyclobacillaceae</taxon>
        <taxon>Alicyclobacillus</taxon>
    </lineage>
</organism>
<dbReference type="STRING" id="252246.SAMN05421799_10678"/>
<proteinExistence type="predicted"/>
<dbReference type="OrthoDB" id="9971773at2"/>
<name>A0A1N7MSP0_9BACL</name>
<keyword evidence="2" id="KW-1185">Reference proteome</keyword>
<dbReference type="AlphaFoldDB" id="A0A1N7MSP0"/>
<sequence>MSKEPLHLEILRMLAERNLYISEALGVLKQAEEELVHGVRLKLESAAKNTAFEVSGVL</sequence>
<reference evidence="2" key="1">
    <citation type="submission" date="2017-01" db="EMBL/GenBank/DDBJ databases">
        <authorList>
            <person name="Varghese N."/>
            <person name="Submissions S."/>
        </authorList>
    </citation>
    <scope>NUCLEOTIDE SEQUENCE [LARGE SCALE GENOMIC DNA]</scope>
    <source>
        <strain evidence="2">DSM 16176</strain>
    </source>
</reference>
<evidence type="ECO:0000313" key="2">
    <source>
        <dbReference type="Proteomes" id="UP000186156"/>
    </source>
</evidence>
<accession>A0A1N7MSP0</accession>
<evidence type="ECO:0000313" key="1">
    <source>
        <dbReference type="EMBL" id="SIS89072.1"/>
    </source>
</evidence>
<dbReference type="RefSeq" id="WP_159437310.1">
    <property type="nucleotide sequence ID" value="NZ_FTOO01000006.1"/>
</dbReference>